<dbReference type="EMBL" id="LR536450">
    <property type="protein sequence ID" value="VFU07050.1"/>
    <property type="molecule type" value="Genomic_DNA"/>
</dbReference>
<reference evidence="1 2" key="1">
    <citation type="submission" date="2019-03" db="EMBL/GenBank/DDBJ databases">
        <authorList>
            <person name="Kox A.R. M."/>
        </authorList>
    </citation>
    <scope>NUCLEOTIDE SEQUENCE [LARGE SCALE GENOMIC DNA]</scope>
    <source>
        <strain evidence="1">MTUNDRAET4 annotated genome</strain>
    </source>
</reference>
<evidence type="ECO:0000313" key="1">
    <source>
        <dbReference type="EMBL" id="VFU07050.1"/>
    </source>
</evidence>
<organism evidence="1 2">
    <name type="scientific">Methylocella tundrae</name>
    <dbReference type="NCBI Taxonomy" id="227605"/>
    <lineage>
        <taxon>Bacteria</taxon>
        <taxon>Pseudomonadati</taxon>
        <taxon>Pseudomonadota</taxon>
        <taxon>Alphaproteobacteria</taxon>
        <taxon>Hyphomicrobiales</taxon>
        <taxon>Beijerinckiaceae</taxon>
        <taxon>Methylocella</taxon>
    </lineage>
</organism>
<dbReference type="Proteomes" id="UP000294360">
    <property type="component" value="Chromosome"/>
</dbReference>
<sequence>MKDRAEEGAFLPLLAGGREFLSAALFQKALAFVRVSSLPAQ</sequence>
<dbReference type="AlphaFoldDB" id="A0A4U8YWA6"/>
<evidence type="ECO:0000313" key="2">
    <source>
        <dbReference type="Proteomes" id="UP000294360"/>
    </source>
</evidence>
<accession>A0A4U8YWA6</accession>
<name>A0A4U8YWA6_METTU</name>
<proteinExistence type="predicted"/>
<protein>
    <submittedName>
        <fullName evidence="1">Uncharacterized protein</fullName>
    </submittedName>
</protein>
<dbReference type="KEGG" id="mtun:MTUNDRAET4_0157"/>
<gene>
    <name evidence="1" type="ORF">MTUNDRAET4_0157</name>
</gene>